<feature type="chain" id="PRO_5038297008" evidence="1">
    <location>
        <begin position="26"/>
        <end position="108"/>
    </location>
</feature>
<dbReference type="AlphaFoldDB" id="A0A1V4IIU4"/>
<dbReference type="Proteomes" id="UP000191056">
    <property type="component" value="Unassembled WGS sequence"/>
</dbReference>
<feature type="signal peptide" evidence="1">
    <location>
        <begin position="1"/>
        <end position="25"/>
    </location>
</feature>
<dbReference type="RefSeq" id="WP_079440991.1">
    <property type="nucleotide sequence ID" value="NZ_MZGT01000049.1"/>
</dbReference>
<name>A0A1V4IIU4_9CLOT</name>
<comment type="caution">
    <text evidence="2">The sequence shown here is derived from an EMBL/GenBank/DDBJ whole genome shotgun (WGS) entry which is preliminary data.</text>
</comment>
<organism evidence="2 4">
    <name type="scientific">Clostridium chromiireducens</name>
    <dbReference type="NCBI Taxonomy" id="225345"/>
    <lineage>
        <taxon>Bacteria</taxon>
        <taxon>Bacillati</taxon>
        <taxon>Bacillota</taxon>
        <taxon>Clostridia</taxon>
        <taxon>Eubacteriales</taxon>
        <taxon>Clostridiaceae</taxon>
        <taxon>Clostridium</taxon>
    </lineage>
</organism>
<accession>A0A1V4IIU4</accession>
<keyword evidence="4" id="KW-1185">Reference proteome</keyword>
<sequence>MKRLIKIFSIILLLSFSINTTITTAQVTSPKSLGQGIYSVRDANLLVGTPINVHITPANAKAIILVIDSDHTIEALVRLNSKITEQTLPPLNYDSSLIIFSNGSVVLS</sequence>
<evidence type="ECO:0000313" key="4">
    <source>
        <dbReference type="Proteomes" id="UP000191056"/>
    </source>
</evidence>
<dbReference type="STRING" id="225345.CLCHR_34000"/>
<dbReference type="OrthoDB" id="1936621at2"/>
<keyword evidence="1" id="KW-0732">Signal</keyword>
<dbReference type="EMBL" id="QXDJ01000003">
    <property type="protein sequence ID" value="RII34254.1"/>
    <property type="molecule type" value="Genomic_DNA"/>
</dbReference>
<proteinExistence type="predicted"/>
<gene>
    <name evidence="2" type="ORF">CLCHR_34000</name>
    <name evidence="3" type="ORF">D2A34_13965</name>
</gene>
<protein>
    <submittedName>
        <fullName evidence="2">Uncharacterized protein</fullName>
    </submittedName>
</protein>
<dbReference type="Proteomes" id="UP000265930">
    <property type="component" value="Unassembled WGS sequence"/>
</dbReference>
<evidence type="ECO:0000313" key="3">
    <source>
        <dbReference type="EMBL" id="RII34254.1"/>
    </source>
</evidence>
<evidence type="ECO:0000313" key="2">
    <source>
        <dbReference type="EMBL" id="OPJ59625.1"/>
    </source>
</evidence>
<evidence type="ECO:0000313" key="5">
    <source>
        <dbReference type="Proteomes" id="UP000265930"/>
    </source>
</evidence>
<dbReference type="EMBL" id="MZGT01000049">
    <property type="protein sequence ID" value="OPJ59625.1"/>
    <property type="molecule type" value="Genomic_DNA"/>
</dbReference>
<evidence type="ECO:0000256" key="1">
    <source>
        <dbReference type="SAM" id="SignalP"/>
    </source>
</evidence>
<reference evidence="3 5" key="2">
    <citation type="submission" date="2018-08" db="EMBL/GenBank/DDBJ databases">
        <title>Genome of Clostridium chromiireducens C1, DSM12136.</title>
        <authorList>
            <person name="Xing M."/>
            <person name="Wei Y."/>
            <person name="Ang E.L."/>
            <person name="Zhao H."/>
            <person name="Zhang Y."/>
        </authorList>
    </citation>
    <scope>NUCLEOTIDE SEQUENCE [LARGE SCALE GENOMIC DNA]</scope>
    <source>
        <strain evidence="3 5">C1</strain>
    </source>
</reference>
<reference evidence="2 4" key="1">
    <citation type="submission" date="2017-03" db="EMBL/GenBank/DDBJ databases">
        <title>Genome sequence of Clostridium chromiireducens DSM 23318.</title>
        <authorList>
            <person name="Poehlein A."/>
            <person name="Daniel R."/>
        </authorList>
    </citation>
    <scope>NUCLEOTIDE SEQUENCE [LARGE SCALE GENOMIC DNA]</scope>
    <source>
        <strain evidence="2 4">DSM 23318</strain>
    </source>
</reference>